<evidence type="ECO:0000256" key="5">
    <source>
        <dbReference type="ARBA" id="ARBA00022692"/>
    </source>
</evidence>
<feature type="transmembrane region" description="Helical" evidence="9">
    <location>
        <begin position="184"/>
        <end position="204"/>
    </location>
</feature>
<keyword evidence="5 9" id="KW-0812">Transmembrane</keyword>
<evidence type="ECO:0000256" key="1">
    <source>
        <dbReference type="ARBA" id="ARBA00004429"/>
    </source>
</evidence>
<gene>
    <name evidence="10" type="ORF">JQC93_18630</name>
</gene>
<dbReference type="EMBL" id="JAFEUM010000010">
    <property type="protein sequence ID" value="MBM7038400.1"/>
    <property type="molecule type" value="Genomic_DNA"/>
</dbReference>
<name>A0ABS2HLN2_9VIBR</name>
<feature type="transmembrane region" description="Helical" evidence="9">
    <location>
        <begin position="154"/>
        <end position="172"/>
    </location>
</feature>
<organism evidence="10 11">
    <name type="scientific">Vibrio ulleungensis</name>
    <dbReference type="NCBI Taxonomy" id="2807619"/>
    <lineage>
        <taxon>Bacteria</taxon>
        <taxon>Pseudomonadati</taxon>
        <taxon>Pseudomonadota</taxon>
        <taxon>Gammaproteobacteria</taxon>
        <taxon>Vibrionales</taxon>
        <taxon>Vibrionaceae</taxon>
        <taxon>Vibrio</taxon>
    </lineage>
</organism>
<dbReference type="CDD" id="cd13134">
    <property type="entry name" value="MATE_like_8"/>
    <property type="match status" value="1"/>
</dbReference>
<evidence type="ECO:0000256" key="7">
    <source>
        <dbReference type="ARBA" id="ARBA00023136"/>
    </source>
</evidence>
<feature type="transmembrane region" description="Helical" evidence="9">
    <location>
        <begin position="79"/>
        <end position="99"/>
    </location>
</feature>
<evidence type="ECO:0000256" key="4">
    <source>
        <dbReference type="ARBA" id="ARBA00022475"/>
    </source>
</evidence>
<dbReference type="InterPro" id="IPR002528">
    <property type="entry name" value="MATE_fam"/>
</dbReference>
<protein>
    <recommendedName>
        <fullName evidence="2">Multidrug resistance protein NorM</fullName>
    </recommendedName>
    <alternativeName>
        <fullName evidence="8">Na(+)/drug antiporter</fullName>
    </alternativeName>
</protein>
<dbReference type="InterPro" id="IPR048279">
    <property type="entry name" value="MdtK-like"/>
</dbReference>
<evidence type="ECO:0000256" key="2">
    <source>
        <dbReference type="ARBA" id="ARBA00013489"/>
    </source>
</evidence>
<feature type="transmembrane region" description="Helical" evidence="9">
    <location>
        <begin position="269"/>
        <end position="286"/>
    </location>
</feature>
<feature type="transmembrane region" description="Helical" evidence="9">
    <location>
        <begin position="239"/>
        <end position="263"/>
    </location>
</feature>
<feature type="transmembrane region" description="Helical" evidence="9">
    <location>
        <begin position="34"/>
        <end position="58"/>
    </location>
</feature>
<dbReference type="PIRSF" id="PIRSF006603">
    <property type="entry name" value="DinF"/>
    <property type="match status" value="1"/>
</dbReference>
<evidence type="ECO:0000256" key="6">
    <source>
        <dbReference type="ARBA" id="ARBA00022989"/>
    </source>
</evidence>
<feature type="transmembrane region" description="Helical" evidence="9">
    <location>
        <begin position="119"/>
        <end position="142"/>
    </location>
</feature>
<feature type="transmembrane region" description="Helical" evidence="9">
    <location>
        <begin position="340"/>
        <end position="363"/>
    </location>
</feature>
<reference evidence="10 11" key="1">
    <citation type="submission" date="2021-02" db="EMBL/GenBank/DDBJ databases">
        <authorList>
            <person name="Park J.-S."/>
        </authorList>
    </citation>
    <scope>NUCLEOTIDE SEQUENCE [LARGE SCALE GENOMIC DNA]</scope>
    <source>
        <strain evidence="10 11">188UL20-2</strain>
    </source>
</reference>
<comment type="caution">
    <text evidence="10">The sequence shown here is derived from an EMBL/GenBank/DDBJ whole genome shotgun (WGS) entry which is preliminary data.</text>
</comment>
<dbReference type="Proteomes" id="UP000809621">
    <property type="component" value="Unassembled WGS sequence"/>
</dbReference>
<evidence type="ECO:0000256" key="3">
    <source>
        <dbReference type="ARBA" id="ARBA00022448"/>
    </source>
</evidence>
<keyword evidence="3" id="KW-0813">Transport</keyword>
<keyword evidence="6 9" id="KW-1133">Transmembrane helix</keyword>
<keyword evidence="11" id="KW-1185">Reference proteome</keyword>
<dbReference type="NCBIfam" id="TIGR00797">
    <property type="entry name" value="matE"/>
    <property type="match status" value="1"/>
</dbReference>
<dbReference type="PANTHER" id="PTHR42925">
    <property type="entry name" value="MULTIDRUG AND TOXIN EFFLUX PROTEIN MATE FAMILY"/>
    <property type="match status" value="1"/>
</dbReference>
<dbReference type="PANTHER" id="PTHR42925:SF1">
    <property type="entry name" value="VIRULENCE FACTOR MVIN"/>
    <property type="match status" value="1"/>
</dbReference>
<evidence type="ECO:0000313" key="10">
    <source>
        <dbReference type="EMBL" id="MBM7038400.1"/>
    </source>
</evidence>
<accession>A0ABS2HLN2</accession>
<sequence length="436" mass="47635">MNIVALTWPIFIEMLLRNTLNMTDVFMLSGYSDLAVSAVGVITPITFFIIIISMMVSTGTGILIAQNNGANQPEKSKQVAAASIGLGVLVSLLMGLLFFTQTDNIVSFFGLDPQVHTYAYQYLIISGSLSGFVTMSVVFSTVLRSYGNTRSPMVVNLIFGAINVIGNYMVLFEPFGIPVYGVTGVAWVTVTTQLLGAICLWVLLKKRNLAPTLSEVLSAPKTTFKSILRIGVMNAGEVLFYNLAQMVIVYFVVQMGTASLTAYTYAQNIARIGFTFSVALGQASQIQTSYFVGKGWIEEITNRVKRYFVVGFFVSVAISGTFYLLHNPILSIFTQDPEVIAIAASLMLASILLEGGRVFNLIFISSLKGAGDVKFPVQIGIVSMWGLGVGLTYLFGIHFGFGVIGAWYAIAADEWARGLIMALRWRSKVWTRFKLV</sequence>
<feature type="transmembrane region" description="Helical" evidence="9">
    <location>
        <begin position="307"/>
        <end position="325"/>
    </location>
</feature>
<evidence type="ECO:0000256" key="8">
    <source>
        <dbReference type="ARBA" id="ARBA00030855"/>
    </source>
</evidence>
<keyword evidence="7 9" id="KW-0472">Membrane</keyword>
<proteinExistence type="predicted"/>
<dbReference type="Pfam" id="PF01554">
    <property type="entry name" value="MatE"/>
    <property type="match status" value="2"/>
</dbReference>
<evidence type="ECO:0000256" key="9">
    <source>
        <dbReference type="SAM" id="Phobius"/>
    </source>
</evidence>
<evidence type="ECO:0000313" key="11">
    <source>
        <dbReference type="Proteomes" id="UP000809621"/>
    </source>
</evidence>
<keyword evidence="4" id="KW-1003">Cell membrane</keyword>
<dbReference type="InterPro" id="IPR047135">
    <property type="entry name" value="YsiQ"/>
</dbReference>
<comment type="subcellular location">
    <subcellularLocation>
        <location evidence="1">Cell inner membrane</location>
        <topology evidence="1">Multi-pass membrane protein</topology>
    </subcellularLocation>
</comment>